<proteinExistence type="predicted"/>
<keyword evidence="3" id="KW-1185">Reference proteome</keyword>
<accession>A0AAD9EK33</accession>
<protein>
    <submittedName>
        <fullName evidence="2">Cysteine synthase a</fullName>
    </submittedName>
</protein>
<dbReference type="Proteomes" id="UP001243330">
    <property type="component" value="Unassembled WGS sequence"/>
</dbReference>
<dbReference type="Pfam" id="PF00291">
    <property type="entry name" value="PALP"/>
    <property type="match status" value="1"/>
</dbReference>
<dbReference type="InterPro" id="IPR036052">
    <property type="entry name" value="TrpB-like_PALP_sf"/>
</dbReference>
<dbReference type="Gene3D" id="3.40.50.1100">
    <property type="match status" value="1"/>
</dbReference>
<feature type="domain" description="Tryptophan synthase beta chain-like PALP" evidence="1">
    <location>
        <begin position="3"/>
        <end position="188"/>
    </location>
</feature>
<dbReference type="AlphaFoldDB" id="A0AAD9EK33"/>
<comment type="caution">
    <text evidence="2">The sequence shown here is derived from an EMBL/GenBank/DDBJ whole genome shotgun (WGS) entry which is preliminary data.</text>
</comment>
<dbReference type="InterPro" id="IPR001926">
    <property type="entry name" value="TrpB-like_PALP"/>
</dbReference>
<sequence>MAALGTKMDTVHKGRRNITLELWASMREVAAKELRRGEALAVDQFHHRDALVGYETMGKELLEQVAGGVDAFCTAVGTAGMAMGVAGVLKAANSVTKVAVLESWISPAIMHGRVGEHKVEGTGVGFVPLLLDREVRDVDKKYTRQMRRQIETKEPIYAGPSTALNVIAALELAKELRRGKNVLTVVCDSALKSMKGIRI</sequence>
<name>A0AAD9EK33_9PEZI</name>
<dbReference type="EMBL" id="JAQOWY010000122">
    <property type="protein sequence ID" value="KAK1850337.1"/>
    <property type="molecule type" value="Genomic_DNA"/>
</dbReference>
<dbReference type="SUPFAM" id="SSF53686">
    <property type="entry name" value="Tryptophan synthase beta subunit-like PLP-dependent enzymes"/>
    <property type="match status" value="1"/>
</dbReference>
<organism evidence="2 3">
    <name type="scientific">Colletotrichum chrysophilum</name>
    <dbReference type="NCBI Taxonomy" id="1836956"/>
    <lineage>
        <taxon>Eukaryota</taxon>
        <taxon>Fungi</taxon>
        <taxon>Dikarya</taxon>
        <taxon>Ascomycota</taxon>
        <taxon>Pezizomycotina</taxon>
        <taxon>Sordariomycetes</taxon>
        <taxon>Hypocreomycetidae</taxon>
        <taxon>Glomerellales</taxon>
        <taxon>Glomerellaceae</taxon>
        <taxon>Colletotrichum</taxon>
        <taxon>Colletotrichum gloeosporioides species complex</taxon>
    </lineage>
</organism>
<dbReference type="InterPro" id="IPR050214">
    <property type="entry name" value="Cys_Synth/Cystath_Beta-Synth"/>
</dbReference>
<gene>
    <name evidence="2" type="ORF">CCHR01_07046</name>
</gene>
<evidence type="ECO:0000313" key="2">
    <source>
        <dbReference type="EMBL" id="KAK1850337.1"/>
    </source>
</evidence>
<evidence type="ECO:0000313" key="3">
    <source>
        <dbReference type="Proteomes" id="UP001243330"/>
    </source>
</evidence>
<dbReference type="PANTHER" id="PTHR10314">
    <property type="entry name" value="CYSTATHIONINE BETA-SYNTHASE"/>
    <property type="match status" value="1"/>
</dbReference>
<reference evidence="2" key="1">
    <citation type="submission" date="2023-01" db="EMBL/GenBank/DDBJ databases">
        <title>Colletotrichum chrysophilum M932 genome sequence.</title>
        <authorList>
            <person name="Baroncelli R."/>
        </authorList>
    </citation>
    <scope>NUCLEOTIDE SEQUENCE</scope>
    <source>
        <strain evidence="2">M932</strain>
    </source>
</reference>
<evidence type="ECO:0000259" key="1">
    <source>
        <dbReference type="Pfam" id="PF00291"/>
    </source>
</evidence>